<sequence>MGTLLFCLSISSGVYAQTEKSSEEISERTSKSNRDQEAKAKEWVSELSLLDHESILAVEKVISTHLKTVRDWHNEHPYTMVPAGINPRTGESLSELDRRMIAHSAKPGSVHEDFMNGLRQHLNEEQVIHILDKYTVGKVDFTMKGYHAIVPDLTEEEAKHIRGLLEEARERAVDYKNMEEISAIFEIYKTKAENYLNSNGRSWRQLYKDYVNRDK</sequence>
<proteinExistence type="predicted"/>
<keyword evidence="3" id="KW-1185">Reference proteome</keyword>
<feature type="region of interest" description="Disordered" evidence="1">
    <location>
        <begin position="19"/>
        <end position="38"/>
    </location>
</feature>
<dbReference type="Proteomes" id="UP001262582">
    <property type="component" value="Unassembled WGS sequence"/>
</dbReference>
<comment type="caution">
    <text evidence="2">The sequence shown here is derived from an EMBL/GenBank/DDBJ whole genome shotgun (WGS) entry which is preliminary data.</text>
</comment>
<dbReference type="RefSeq" id="WP_311503989.1">
    <property type="nucleotide sequence ID" value="NZ_JAVRHK010000010.1"/>
</dbReference>
<organism evidence="2 3">
    <name type="scientific">Autumnicola musiva</name>
    <dbReference type="NCBI Taxonomy" id="3075589"/>
    <lineage>
        <taxon>Bacteria</taxon>
        <taxon>Pseudomonadati</taxon>
        <taxon>Bacteroidota</taxon>
        <taxon>Flavobacteriia</taxon>
        <taxon>Flavobacteriales</taxon>
        <taxon>Flavobacteriaceae</taxon>
        <taxon>Autumnicola</taxon>
    </lineage>
</organism>
<protein>
    <submittedName>
        <fullName evidence="2">DUF3826 domain-containing protein</fullName>
    </submittedName>
</protein>
<dbReference type="Pfam" id="PF12875">
    <property type="entry name" value="DUF3826"/>
    <property type="match status" value="1"/>
</dbReference>
<evidence type="ECO:0000313" key="3">
    <source>
        <dbReference type="Proteomes" id="UP001262582"/>
    </source>
</evidence>
<feature type="compositionally biased region" description="Basic and acidic residues" evidence="1">
    <location>
        <begin position="20"/>
        <end position="38"/>
    </location>
</feature>
<dbReference type="InterPro" id="IPR024284">
    <property type="entry name" value="DUF3826"/>
</dbReference>
<gene>
    <name evidence="2" type="ORF">RM539_13745</name>
</gene>
<evidence type="ECO:0000313" key="2">
    <source>
        <dbReference type="EMBL" id="MDT0677646.1"/>
    </source>
</evidence>
<dbReference type="EMBL" id="JAVRHK010000010">
    <property type="protein sequence ID" value="MDT0677646.1"/>
    <property type="molecule type" value="Genomic_DNA"/>
</dbReference>
<reference evidence="2 3" key="1">
    <citation type="submission" date="2023-09" db="EMBL/GenBank/DDBJ databases">
        <authorList>
            <person name="Rey-Velasco X."/>
        </authorList>
    </citation>
    <scope>NUCLEOTIDE SEQUENCE [LARGE SCALE GENOMIC DNA]</scope>
    <source>
        <strain evidence="2 3">F117</strain>
    </source>
</reference>
<evidence type="ECO:0000256" key="1">
    <source>
        <dbReference type="SAM" id="MobiDB-lite"/>
    </source>
</evidence>
<name>A0ABU3D867_9FLAO</name>
<accession>A0ABU3D867</accession>